<keyword evidence="6" id="KW-0539">Nucleus</keyword>
<proteinExistence type="inferred from homology"/>
<feature type="region of interest" description="Disordered" evidence="8">
    <location>
        <begin position="81"/>
        <end position="135"/>
    </location>
</feature>
<feature type="compositionally biased region" description="Basic and acidic residues" evidence="8">
    <location>
        <begin position="938"/>
        <end position="949"/>
    </location>
</feature>
<feature type="compositionally biased region" description="Basic residues" evidence="8">
    <location>
        <begin position="214"/>
        <end position="229"/>
    </location>
</feature>
<protein>
    <recommendedName>
        <fullName evidence="7">Structure-specific endonuclease subunit SLX4</fullName>
    </recommendedName>
</protein>
<feature type="region of interest" description="Disordered" evidence="8">
    <location>
        <begin position="1"/>
        <end position="44"/>
    </location>
</feature>
<feature type="region of interest" description="Disordered" evidence="8">
    <location>
        <begin position="773"/>
        <end position="804"/>
    </location>
</feature>
<evidence type="ECO:0000256" key="7">
    <source>
        <dbReference type="ARBA" id="ARBA00029496"/>
    </source>
</evidence>
<feature type="compositionally biased region" description="Low complexity" evidence="8">
    <location>
        <begin position="35"/>
        <end position="44"/>
    </location>
</feature>
<evidence type="ECO:0000256" key="3">
    <source>
        <dbReference type="ARBA" id="ARBA00022763"/>
    </source>
</evidence>
<feature type="region of interest" description="Disordered" evidence="8">
    <location>
        <begin position="528"/>
        <end position="577"/>
    </location>
</feature>
<evidence type="ECO:0000256" key="2">
    <source>
        <dbReference type="ARBA" id="ARBA00006661"/>
    </source>
</evidence>
<dbReference type="GO" id="GO:0004519">
    <property type="term" value="F:endonuclease activity"/>
    <property type="evidence" value="ECO:0007669"/>
    <property type="project" value="UniProtKB-KW"/>
</dbReference>
<feature type="compositionally biased region" description="Low complexity" evidence="8">
    <location>
        <begin position="12"/>
        <end position="21"/>
    </location>
</feature>
<dbReference type="GO" id="GO:0033557">
    <property type="term" value="C:Slx1-Slx4 complex"/>
    <property type="evidence" value="ECO:0007669"/>
    <property type="project" value="InterPro"/>
</dbReference>
<keyword evidence="4" id="KW-0233">DNA recombination</keyword>
<feature type="compositionally biased region" description="Basic residues" evidence="8">
    <location>
        <begin position="543"/>
        <end position="552"/>
    </location>
</feature>
<organism evidence="9 10">
    <name type="scientific">Extremus antarcticus</name>
    <dbReference type="NCBI Taxonomy" id="702011"/>
    <lineage>
        <taxon>Eukaryota</taxon>
        <taxon>Fungi</taxon>
        <taxon>Dikarya</taxon>
        <taxon>Ascomycota</taxon>
        <taxon>Pezizomycotina</taxon>
        <taxon>Dothideomycetes</taxon>
        <taxon>Dothideomycetidae</taxon>
        <taxon>Mycosphaerellales</taxon>
        <taxon>Extremaceae</taxon>
        <taxon>Extremus</taxon>
    </lineage>
</organism>
<comment type="similarity">
    <text evidence="2">Belongs to the SLX4 family.</text>
</comment>
<comment type="subcellular location">
    <subcellularLocation>
        <location evidence="1">Nucleus</location>
    </subcellularLocation>
</comment>
<evidence type="ECO:0000256" key="1">
    <source>
        <dbReference type="ARBA" id="ARBA00004123"/>
    </source>
</evidence>
<feature type="region of interest" description="Disordered" evidence="8">
    <location>
        <begin position="372"/>
        <end position="412"/>
    </location>
</feature>
<evidence type="ECO:0000256" key="5">
    <source>
        <dbReference type="ARBA" id="ARBA00023204"/>
    </source>
</evidence>
<dbReference type="Proteomes" id="UP001271007">
    <property type="component" value="Unassembled WGS sequence"/>
</dbReference>
<feature type="compositionally biased region" description="Polar residues" evidence="8">
    <location>
        <begin position="174"/>
        <end position="186"/>
    </location>
</feature>
<feature type="region of interest" description="Disordered" evidence="8">
    <location>
        <begin position="645"/>
        <end position="664"/>
    </location>
</feature>
<feature type="compositionally biased region" description="Polar residues" evidence="8">
    <location>
        <begin position="384"/>
        <end position="404"/>
    </location>
</feature>
<keyword evidence="5" id="KW-0234">DNA repair</keyword>
<feature type="region of interest" description="Disordered" evidence="8">
    <location>
        <begin position="202"/>
        <end position="335"/>
    </location>
</feature>
<dbReference type="EMBL" id="JAWDJX010000069">
    <property type="protein sequence ID" value="KAK3047080.1"/>
    <property type="molecule type" value="Genomic_DNA"/>
</dbReference>
<feature type="compositionally biased region" description="Basic residues" evidence="8">
    <location>
        <begin position="568"/>
        <end position="577"/>
    </location>
</feature>
<dbReference type="GO" id="GO:0006281">
    <property type="term" value="P:DNA repair"/>
    <property type="evidence" value="ECO:0007669"/>
    <property type="project" value="UniProtKB-KW"/>
</dbReference>
<feature type="compositionally biased region" description="Basic residues" evidence="8">
    <location>
        <begin position="1089"/>
        <end position="1101"/>
    </location>
</feature>
<dbReference type="Pfam" id="PF09494">
    <property type="entry name" value="Slx4"/>
    <property type="match status" value="1"/>
</dbReference>
<keyword evidence="10" id="KW-1185">Reference proteome</keyword>
<dbReference type="AlphaFoldDB" id="A0AAJ0D647"/>
<keyword evidence="9" id="KW-0255">Endonuclease</keyword>
<evidence type="ECO:0000256" key="4">
    <source>
        <dbReference type="ARBA" id="ARBA00023172"/>
    </source>
</evidence>
<sequence>MSAPSPVVINTSPLQSFHSPFFSPPSVPQDYTRRSSSSPSLLSPSAFVRSKAAPLKTGSGAQQVPDGVGFKSVGSLLKTKEFTFTGDEGEDGARSGSPRREEKEKTVRGEKDGGGGTGKLVRPRKKRKTEDVDREEVARLLGGSVTERLENFRHRANLEAVGIQKLDTAMPTCTTDDPTALAQAQTHSRKPSVALSDYVFDGIDAPKPAEPHVRPTKAKATPKPRKPRVRKADATDKEATKKPRKRKAKSASFILNSDEPEQTDAGAPPPAVRQPACQPPAESDPEAPVKFKGFGAFVFERDHHEDEVSKKRSTPETTSDPLVTEQQSGYFGPPVNGDVLPAVDLQPDAASAAVLLPAPTVLDDSPALPAQAASRRRLDWTPPKETTNVTIELSPTPRDQNSPTRSPPKRQLSSVLTGFGYISDNTSHPAIPQQALPIEAKTKRRRIELGDDSTNSVTAGKVKKATLTDHAAVTKVAKPKQPKKPPKKVQTITALATAAFQPPVPPALAGTDVVSQFFAAGQDSPSAVPVAEKAAEEPPVAPKPKKPRKPRVKKADLANGEKPDKPASKPKAKPKTVKVKFNEGDHRAKLYSPGRATAQFDTQDFIFGTSSQLAVDEDAAFIRDIQAALQASESVLQPHHADTNVHQRTQAAPSPPSAEPSWKSCVRVPTAPHGTSLSVHQAEKEHWCVGARDFRGGVVRVHAIKSLSSRPVRPVKAAAGGLQDIPADARAVAHSEEIIPITAQEVDAAVPIFPTDIPQRTQSGADVIDHLPDAPTIVPGGELPDPEPPAPSQEDEKRDYDDDDDTWMLLRSDDSVIVPLRPSHETQDRCLTAPTAISSLAAPTAFRAGPQPMFQTSPLRSPLKLLDRNIPMLPALGPTTSGDFKPARMISTTSGSTTSMARASKSSPARKPGRPRKDAVNAADPLPSTKVKRKGRPPKHEVDAAREKPAASQPPESSSFLDIDEISDSDAPVTPSPPRRRARSATSTITPLKLSPLASPKLKAPLKADALAKAPAAVVPSLKVNDSHWQSVRAELFTRITQTVKSGERSTDAQRPSWWQKILLYDPIVLEDITGWLNGQGVEVGVRKKKPRVKKKGRKKKGGAEAEAPVGDQDGDVVMEEEYEIVREPLQPWMVQKWCEEMSVCCLWKGGLRGGVRVAY</sequence>
<keyword evidence="3" id="KW-0227">DNA damage</keyword>
<comment type="caution">
    <text evidence="9">The sequence shown here is derived from an EMBL/GenBank/DDBJ whole genome shotgun (WGS) entry which is preliminary data.</text>
</comment>
<dbReference type="InterPro" id="IPR018574">
    <property type="entry name" value="Structure-sp_endonuc_su_Slx4"/>
</dbReference>
<gene>
    <name evidence="9" type="primary">SLX4</name>
    <name evidence="9" type="ORF">LTR09_011505</name>
</gene>
<feature type="region of interest" description="Disordered" evidence="8">
    <location>
        <begin position="875"/>
        <end position="992"/>
    </location>
</feature>
<feature type="compositionally biased region" description="Basic and acidic residues" evidence="8">
    <location>
        <begin position="553"/>
        <end position="567"/>
    </location>
</feature>
<evidence type="ECO:0000256" key="6">
    <source>
        <dbReference type="ARBA" id="ARBA00023242"/>
    </source>
</evidence>
<evidence type="ECO:0000256" key="8">
    <source>
        <dbReference type="SAM" id="MobiDB-lite"/>
    </source>
</evidence>
<feature type="region of interest" description="Disordered" evidence="8">
    <location>
        <begin position="174"/>
        <end position="193"/>
    </location>
</feature>
<feature type="compositionally biased region" description="Basic and acidic residues" evidence="8">
    <location>
        <begin position="299"/>
        <end position="314"/>
    </location>
</feature>
<dbReference type="GO" id="GO:0006310">
    <property type="term" value="P:DNA recombination"/>
    <property type="evidence" value="ECO:0007669"/>
    <property type="project" value="UniProtKB-KW"/>
</dbReference>
<evidence type="ECO:0000313" key="10">
    <source>
        <dbReference type="Proteomes" id="UP001271007"/>
    </source>
</evidence>
<feature type="compositionally biased region" description="Basic and acidic residues" evidence="8">
    <location>
        <begin position="230"/>
        <end position="241"/>
    </location>
</feature>
<dbReference type="GO" id="GO:0006260">
    <property type="term" value="P:DNA replication"/>
    <property type="evidence" value="ECO:0007669"/>
    <property type="project" value="InterPro"/>
</dbReference>
<name>A0AAJ0D647_9PEZI</name>
<feature type="region of interest" description="Disordered" evidence="8">
    <location>
        <begin position="1089"/>
        <end position="1113"/>
    </location>
</feature>
<accession>A0AAJ0D647</accession>
<feature type="compositionally biased region" description="Polar residues" evidence="8">
    <location>
        <begin position="315"/>
        <end position="329"/>
    </location>
</feature>
<keyword evidence="9" id="KW-0378">Hydrolase</keyword>
<keyword evidence="9" id="KW-0540">Nuclease</keyword>
<evidence type="ECO:0000313" key="9">
    <source>
        <dbReference type="EMBL" id="KAK3047080.1"/>
    </source>
</evidence>
<reference evidence="9" key="1">
    <citation type="submission" date="2023-04" db="EMBL/GenBank/DDBJ databases">
        <title>Black Yeasts Isolated from many extreme environments.</title>
        <authorList>
            <person name="Coleine C."/>
            <person name="Stajich J.E."/>
            <person name="Selbmann L."/>
        </authorList>
    </citation>
    <scope>NUCLEOTIDE SEQUENCE</scope>
    <source>
        <strain evidence="9">CCFEE 5312</strain>
    </source>
</reference>
<feature type="compositionally biased region" description="Basic and acidic residues" evidence="8">
    <location>
        <begin position="98"/>
        <end position="113"/>
    </location>
</feature>